<name>E6PIF8_9ZZZZ</name>
<feature type="domain" description="HD-GYP" evidence="1">
    <location>
        <begin position="192"/>
        <end position="392"/>
    </location>
</feature>
<proteinExistence type="predicted"/>
<dbReference type="Pfam" id="PF13487">
    <property type="entry name" value="HD_5"/>
    <property type="match status" value="2"/>
</dbReference>
<evidence type="ECO:0000313" key="2">
    <source>
        <dbReference type="EMBL" id="CBH76248.1"/>
    </source>
</evidence>
<evidence type="ECO:0000259" key="1">
    <source>
        <dbReference type="PROSITE" id="PS51832"/>
    </source>
</evidence>
<dbReference type="InterPro" id="IPR037522">
    <property type="entry name" value="HD_GYP_dom"/>
</dbReference>
<accession>E6PIF8</accession>
<sequence length="392" mass="41325">MALFQEADGDPRVALDRLADVLSYYGAVGDAAAGLTFGFSLRKAAFARSIAEVLEVEASLLDAVSIAGLLHAVGAIGNPALVRENDLPERLATMERWDIPAAGARICAAIGALPERVADIVRWQAEAWDGTGFPDQLRWNGIPLPSVALALADRVVRAHEPEEALANIAEEAGRSFAPAHSRAFMLWFHRTGAEAEPFVFPRTALLAEFSDPGDLLLDIADRIDHHLAVPGRARNVLRLAEASARALGCTAPEIEALRIAALTFGAGELGNGFESTLDPLVRLGLERRAEQAQAGARLLEGLPALAAAAPLVAARAEWFDGTGKPAGLARDVIPIGARILATAIAYDAIDIDTRARPAARRATAGERLDGAAGTHFDPRVVTAVLDAAKAHA</sequence>
<dbReference type="InterPro" id="IPR052020">
    <property type="entry name" value="Cyclic_di-GMP/3'3'-cGAMP_PDE"/>
</dbReference>
<organism evidence="2">
    <name type="scientific">mine drainage metagenome</name>
    <dbReference type="NCBI Taxonomy" id="410659"/>
    <lineage>
        <taxon>unclassified sequences</taxon>
        <taxon>metagenomes</taxon>
        <taxon>ecological metagenomes</taxon>
    </lineage>
</organism>
<dbReference type="GO" id="GO:0016787">
    <property type="term" value="F:hydrolase activity"/>
    <property type="evidence" value="ECO:0007669"/>
    <property type="project" value="UniProtKB-KW"/>
</dbReference>
<dbReference type="PANTHER" id="PTHR45228">
    <property type="entry name" value="CYCLIC DI-GMP PHOSPHODIESTERASE TM_0186-RELATED"/>
    <property type="match status" value="1"/>
</dbReference>
<keyword evidence="2" id="KW-0378">Hydrolase</keyword>
<dbReference type="SUPFAM" id="SSF109604">
    <property type="entry name" value="HD-domain/PDEase-like"/>
    <property type="match status" value="2"/>
</dbReference>
<comment type="caution">
    <text evidence="2">The sequence shown here is derived from an EMBL/GenBank/DDBJ whole genome shotgun (WGS) entry which is preliminary data.</text>
</comment>
<dbReference type="AlphaFoldDB" id="E6PIF8"/>
<dbReference type="Gene3D" id="1.10.3210.10">
    <property type="entry name" value="Hypothetical protein af1432"/>
    <property type="match status" value="2"/>
</dbReference>
<dbReference type="PROSITE" id="PS51832">
    <property type="entry name" value="HD_GYP"/>
    <property type="match status" value="1"/>
</dbReference>
<protein>
    <submittedName>
        <fullName evidence="2">Putative Metal dependent phosphohydrolase</fullName>
    </submittedName>
</protein>
<dbReference type="CDD" id="cd00077">
    <property type="entry name" value="HDc"/>
    <property type="match status" value="1"/>
</dbReference>
<dbReference type="InterPro" id="IPR003607">
    <property type="entry name" value="HD/PDEase_dom"/>
</dbReference>
<dbReference type="EMBL" id="CABL01000019">
    <property type="protein sequence ID" value="CBH76248.1"/>
    <property type="molecule type" value="Genomic_DNA"/>
</dbReference>
<gene>
    <name evidence="2" type="ORF">CARN1_0728</name>
</gene>
<reference evidence="2" key="1">
    <citation type="submission" date="2009-10" db="EMBL/GenBank/DDBJ databases">
        <title>Diversity of trophic interactions inside an arsenic-rich microbial ecosystem.</title>
        <authorList>
            <person name="Bertin P.N."/>
            <person name="Heinrich-Salmeron A."/>
            <person name="Pelletier E."/>
            <person name="Goulhen-Chollet F."/>
            <person name="Arsene-Ploetze F."/>
            <person name="Gallien S."/>
            <person name="Calteau A."/>
            <person name="Vallenet D."/>
            <person name="Casiot C."/>
            <person name="Chane-Woon-Ming B."/>
            <person name="Giloteaux L."/>
            <person name="Barakat M."/>
            <person name="Bonnefoy V."/>
            <person name="Bruneel O."/>
            <person name="Chandler M."/>
            <person name="Cleiss J."/>
            <person name="Duran R."/>
            <person name="Elbaz-Poulichet F."/>
            <person name="Fonknechten N."/>
            <person name="Lauga B."/>
            <person name="Mornico D."/>
            <person name="Ortet P."/>
            <person name="Schaeffer C."/>
            <person name="Siguier P."/>
            <person name="Alexander Thil Smith A."/>
            <person name="Van Dorsselaer A."/>
            <person name="Weissenbach J."/>
            <person name="Medigue C."/>
            <person name="Le Paslier D."/>
        </authorList>
    </citation>
    <scope>NUCLEOTIDE SEQUENCE</scope>
</reference>